<keyword evidence="4 5" id="KW-0804">Transcription</keyword>
<dbReference type="PANTHER" id="PTHR12081">
    <property type="entry name" value="TRANSCRIPTION FACTOR E2F"/>
    <property type="match status" value="1"/>
</dbReference>
<dbReference type="SUPFAM" id="SSF144074">
    <property type="entry name" value="E2F-DP heterodimerization region"/>
    <property type="match status" value="1"/>
</dbReference>
<name>A0A8T0A5B0_SILME</name>
<evidence type="ECO:0000256" key="1">
    <source>
        <dbReference type="ARBA" id="ARBA00010940"/>
    </source>
</evidence>
<evidence type="ECO:0000259" key="7">
    <source>
        <dbReference type="SMART" id="SM01372"/>
    </source>
</evidence>
<dbReference type="GO" id="GO:0046983">
    <property type="term" value="F:protein dimerization activity"/>
    <property type="evidence" value="ECO:0007669"/>
    <property type="project" value="InterPro"/>
</dbReference>
<dbReference type="InterPro" id="IPR036388">
    <property type="entry name" value="WH-like_DNA-bd_sf"/>
</dbReference>
<evidence type="ECO:0000256" key="5">
    <source>
        <dbReference type="RuleBase" id="RU003796"/>
    </source>
</evidence>
<keyword evidence="3 5" id="KW-0238">DNA-binding</keyword>
<dbReference type="SMART" id="SM01372">
    <property type="entry name" value="E2F_TDP"/>
    <property type="match status" value="1"/>
</dbReference>
<feature type="compositionally biased region" description="Basic residues" evidence="6">
    <location>
        <begin position="104"/>
        <end position="117"/>
    </location>
</feature>
<dbReference type="GO" id="GO:0000981">
    <property type="term" value="F:DNA-binding transcription factor activity, RNA polymerase II-specific"/>
    <property type="evidence" value="ECO:0007669"/>
    <property type="project" value="TreeGrafter"/>
</dbReference>
<comment type="similarity">
    <text evidence="1 5">Belongs to the E2F/DP family.</text>
</comment>
<keyword evidence="2 5" id="KW-0805">Transcription regulation</keyword>
<evidence type="ECO:0000256" key="4">
    <source>
        <dbReference type="ARBA" id="ARBA00023163"/>
    </source>
</evidence>
<dbReference type="GO" id="GO:0090575">
    <property type="term" value="C:RNA polymerase II transcription regulator complex"/>
    <property type="evidence" value="ECO:0007669"/>
    <property type="project" value="TreeGrafter"/>
</dbReference>
<dbReference type="InterPro" id="IPR015633">
    <property type="entry name" value="E2F"/>
</dbReference>
<dbReference type="PANTHER" id="PTHR12081:SF44">
    <property type="entry name" value="TRANSCRIPTION FACTOR E2F3"/>
    <property type="match status" value="1"/>
</dbReference>
<reference evidence="8" key="1">
    <citation type="submission" date="2020-08" db="EMBL/GenBank/DDBJ databases">
        <title>Chromosome-level assembly of Southern catfish (Silurus meridionalis) provides insights into visual adaptation to the nocturnal and benthic lifestyles.</title>
        <authorList>
            <person name="Zhang Y."/>
            <person name="Wang D."/>
            <person name="Peng Z."/>
        </authorList>
    </citation>
    <scope>NUCLEOTIDE SEQUENCE</scope>
    <source>
        <strain evidence="8">SWU-2019-XX</strain>
        <tissue evidence="8">Muscle</tissue>
    </source>
</reference>
<dbReference type="InterPro" id="IPR037241">
    <property type="entry name" value="E2F-DP_heterodim"/>
</dbReference>
<dbReference type="InterPro" id="IPR032198">
    <property type="entry name" value="E2F_CC-MB"/>
</dbReference>
<keyword evidence="9" id="KW-1185">Reference proteome</keyword>
<comment type="caution">
    <text evidence="8">The sequence shown here is derived from an EMBL/GenBank/DDBJ whole genome shotgun (WGS) entry which is preliminary data.</text>
</comment>
<dbReference type="AlphaFoldDB" id="A0A8T0A5B0"/>
<evidence type="ECO:0000256" key="6">
    <source>
        <dbReference type="SAM" id="MobiDB-lite"/>
    </source>
</evidence>
<evidence type="ECO:0000313" key="8">
    <source>
        <dbReference type="EMBL" id="KAF7686323.1"/>
    </source>
</evidence>
<dbReference type="InterPro" id="IPR036390">
    <property type="entry name" value="WH_DNA-bd_sf"/>
</dbReference>
<keyword evidence="5" id="KW-0539">Nucleus</keyword>
<organism evidence="8 9">
    <name type="scientific">Silurus meridionalis</name>
    <name type="common">Southern catfish</name>
    <name type="synonym">Silurus soldatovi meridionalis</name>
    <dbReference type="NCBI Taxonomy" id="175797"/>
    <lineage>
        <taxon>Eukaryota</taxon>
        <taxon>Metazoa</taxon>
        <taxon>Chordata</taxon>
        <taxon>Craniata</taxon>
        <taxon>Vertebrata</taxon>
        <taxon>Euteleostomi</taxon>
        <taxon>Actinopterygii</taxon>
        <taxon>Neopterygii</taxon>
        <taxon>Teleostei</taxon>
        <taxon>Ostariophysi</taxon>
        <taxon>Siluriformes</taxon>
        <taxon>Siluridae</taxon>
        <taxon>Silurus</taxon>
    </lineage>
</organism>
<dbReference type="Pfam" id="PF16421">
    <property type="entry name" value="E2F_CC-MB"/>
    <property type="match status" value="1"/>
</dbReference>
<feature type="domain" description="E2F/DP family winged-helix DNA-binding" evidence="7">
    <location>
        <begin position="127"/>
        <end position="192"/>
    </location>
</feature>
<dbReference type="Gene3D" id="6.10.250.540">
    <property type="match status" value="1"/>
</dbReference>
<evidence type="ECO:0000256" key="2">
    <source>
        <dbReference type="ARBA" id="ARBA00023015"/>
    </source>
</evidence>
<protein>
    <recommendedName>
        <fullName evidence="7">E2F/DP family winged-helix DNA-binding domain-containing protein</fullName>
    </recommendedName>
</protein>
<dbReference type="CDD" id="cd14660">
    <property type="entry name" value="E2F_DD"/>
    <property type="match status" value="1"/>
</dbReference>
<sequence>MRKGVAVVSDRTVVSAPRIEPNVGSISGSDRRSTVYSTAHIQVITPPSQPNHVRVASSGSLYATPLQGSANGTGLRPALGRPPAKRRLELDIADHQYSEPARTPRGRRAALRMKSPKAPKTPPEKSRYDTSLGLLTKKFCQLLAQSSDGVLDLNQAADTLNVQKRRLYDITNVLEGVRLIKKKSKNNIQWLGSTLPSESGPLCPLGPLQNLGREMLALRDEERRLDELIQACTNNDIRRIKSLQDQTVIAVKAPSETKLEVPDPKESLQVHLSSSKGPIDVYLCTDTGETGSPLRNGVDVNGNDTTFLRMSKEETKDIEISEYNQPNSSVTQSGTAPLSPFSSSLSSILGPFVTLSPTLLGDEYPLGMDEEQGISDLFDSYDLDMLPLDELLMV</sequence>
<dbReference type="Gene3D" id="1.10.10.10">
    <property type="entry name" value="Winged helix-like DNA-binding domain superfamily/Winged helix DNA-binding domain"/>
    <property type="match status" value="1"/>
</dbReference>
<dbReference type="Pfam" id="PF02319">
    <property type="entry name" value="WHD_E2F_TDP"/>
    <property type="match status" value="1"/>
</dbReference>
<dbReference type="GO" id="GO:0000978">
    <property type="term" value="F:RNA polymerase II cis-regulatory region sequence-specific DNA binding"/>
    <property type="evidence" value="ECO:0007669"/>
    <property type="project" value="InterPro"/>
</dbReference>
<dbReference type="Proteomes" id="UP000606274">
    <property type="component" value="Unassembled WGS sequence"/>
</dbReference>
<dbReference type="InterPro" id="IPR003316">
    <property type="entry name" value="E2F_WHTH_DNA-bd_dom"/>
</dbReference>
<dbReference type="SUPFAM" id="SSF46785">
    <property type="entry name" value="Winged helix' DNA-binding domain"/>
    <property type="match status" value="1"/>
</dbReference>
<accession>A0A8T0A5B0</accession>
<gene>
    <name evidence="8" type="ORF">HF521_015685</name>
</gene>
<evidence type="ECO:0000313" key="9">
    <source>
        <dbReference type="Proteomes" id="UP000606274"/>
    </source>
</evidence>
<evidence type="ECO:0000256" key="3">
    <source>
        <dbReference type="ARBA" id="ARBA00023125"/>
    </source>
</evidence>
<dbReference type="FunFam" id="1.10.10.10:FF:000008">
    <property type="entry name" value="E2F transcription factor 1"/>
    <property type="match status" value="1"/>
</dbReference>
<feature type="region of interest" description="Disordered" evidence="6">
    <location>
        <begin position="91"/>
        <end position="128"/>
    </location>
</feature>
<proteinExistence type="inferred from homology"/>
<dbReference type="EMBL" id="JABFDY010000029">
    <property type="protein sequence ID" value="KAF7686323.1"/>
    <property type="molecule type" value="Genomic_DNA"/>
</dbReference>
<comment type="subcellular location">
    <subcellularLocation>
        <location evidence="5">Nucleus</location>
    </subcellularLocation>
</comment>